<keyword evidence="2" id="KW-0732">Signal</keyword>
<dbReference type="AlphaFoldDB" id="A0A7R8WDK8"/>
<feature type="compositionally biased region" description="Acidic residues" evidence="1">
    <location>
        <begin position="316"/>
        <end position="334"/>
    </location>
</feature>
<feature type="compositionally biased region" description="Basic and acidic residues" evidence="1">
    <location>
        <begin position="25"/>
        <end position="35"/>
    </location>
</feature>
<accession>A0A7R8WDK8</accession>
<evidence type="ECO:0000256" key="1">
    <source>
        <dbReference type="SAM" id="MobiDB-lite"/>
    </source>
</evidence>
<gene>
    <name evidence="3" type="ORF">CTOB1V02_LOCUS7551</name>
</gene>
<name>A0A7R8WDK8_9CRUS</name>
<feature type="compositionally biased region" description="Acidic residues" evidence="1">
    <location>
        <begin position="54"/>
        <end position="68"/>
    </location>
</feature>
<reference evidence="3" key="1">
    <citation type="submission" date="2020-11" db="EMBL/GenBank/DDBJ databases">
        <authorList>
            <person name="Tran Van P."/>
        </authorList>
    </citation>
    <scope>NUCLEOTIDE SEQUENCE</scope>
</reference>
<evidence type="ECO:0000313" key="3">
    <source>
        <dbReference type="EMBL" id="CAD7229683.1"/>
    </source>
</evidence>
<evidence type="ECO:0000256" key="2">
    <source>
        <dbReference type="SAM" id="SignalP"/>
    </source>
</evidence>
<feature type="signal peptide" evidence="2">
    <location>
        <begin position="1"/>
        <end position="19"/>
    </location>
</feature>
<protein>
    <submittedName>
        <fullName evidence="3">Uncharacterized protein</fullName>
    </submittedName>
</protein>
<feature type="region of interest" description="Disordered" evidence="1">
    <location>
        <begin position="25"/>
        <end position="68"/>
    </location>
</feature>
<sequence length="334" mass="36895">MHLSSVLVLWAAMLAVTLGMPSDLQKKDTGLEKQKPLSPKELAEQKEQQKELQENPEVEPEVAPEVEPGEPLIELVEEVEPDDMGFGPVLPAVEGTRDTRPRTDKSLKSYNQMLWSEVFMVLKSWAGLLGEVFDNQMRSSRALGMPDAVGTLTALAAVGSTLTVGLGTFLQEVGLKNFVKFVSREVDQISRTLVDEAQRIQDGPYILDRALDEMKIPQGVCRKRAVCELEELAGKNPFGKMALKYVNPWIPGLLEEYEREVDVAIGDDDGAEKRACHEVYSECSMSLIQMLHPQDIMSVAGGQFSGFSGISYGNVQEEEGESSEEDDEADEAEE</sequence>
<proteinExistence type="predicted"/>
<dbReference type="EMBL" id="OB662222">
    <property type="protein sequence ID" value="CAD7229683.1"/>
    <property type="molecule type" value="Genomic_DNA"/>
</dbReference>
<organism evidence="3">
    <name type="scientific">Cyprideis torosa</name>
    <dbReference type="NCBI Taxonomy" id="163714"/>
    <lineage>
        <taxon>Eukaryota</taxon>
        <taxon>Metazoa</taxon>
        <taxon>Ecdysozoa</taxon>
        <taxon>Arthropoda</taxon>
        <taxon>Crustacea</taxon>
        <taxon>Oligostraca</taxon>
        <taxon>Ostracoda</taxon>
        <taxon>Podocopa</taxon>
        <taxon>Podocopida</taxon>
        <taxon>Cytherocopina</taxon>
        <taxon>Cytheroidea</taxon>
        <taxon>Cytherideidae</taxon>
        <taxon>Cyprideis</taxon>
    </lineage>
</organism>
<feature type="region of interest" description="Disordered" evidence="1">
    <location>
        <begin position="311"/>
        <end position="334"/>
    </location>
</feature>
<feature type="compositionally biased region" description="Basic and acidic residues" evidence="1">
    <location>
        <begin position="41"/>
        <end position="53"/>
    </location>
</feature>
<feature type="chain" id="PRO_5043433920" evidence="2">
    <location>
        <begin position="20"/>
        <end position="334"/>
    </location>
</feature>